<dbReference type="Proteomes" id="UP001597073">
    <property type="component" value="Unassembled WGS sequence"/>
</dbReference>
<organism evidence="2 3">
    <name type="scientific">Mucilaginibacter lutimaris</name>
    <dbReference type="NCBI Taxonomy" id="931629"/>
    <lineage>
        <taxon>Bacteria</taxon>
        <taxon>Pseudomonadati</taxon>
        <taxon>Bacteroidota</taxon>
        <taxon>Sphingobacteriia</taxon>
        <taxon>Sphingobacteriales</taxon>
        <taxon>Sphingobacteriaceae</taxon>
        <taxon>Mucilaginibacter</taxon>
    </lineage>
</organism>
<reference evidence="3" key="1">
    <citation type="journal article" date="2019" name="Int. J. Syst. Evol. Microbiol.">
        <title>The Global Catalogue of Microorganisms (GCM) 10K type strain sequencing project: providing services to taxonomists for standard genome sequencing and annotation.</title>
        <authorList>
            <consortium name="The Broad Institute Genomics Platform"/>
            <consortium name="The Broad Institute Genome Sequencing Center for Infectious Disease"/>
            <person name="Wu L."/>
            <person name="Ma J."/>
        </authorList>
    </citation>
    <scope>NUCLEOTIDE SEQUENCE [LARGE SCALE GENOMIC DNA]</scope>
    <source>
        <strain evidence="3">CCUG 60742</strain>
    </source>
</reference>
<dbReference type="EMBL" id="JBHTIA010000003">
    <property type="protein sequence ID" value="MFD0763555.1"/>
    <property type="molecule type" value="Genomic_DNA"/>
</dbReference>
<dbReference type="Pfam" id="PF00027">
    <property type="entry name" value="cNMP_binding"/>
    <property type="match status" value="1"/>
</dbReference>
<protein>
    <submittedName>
        <fullName evidence="2">Cyclic nucleotide-binding domain-containing protein</fullName>
    </submittedName>
</protein>
<evidence type="ECO:0000313" key="3">
    <source>
        <dbReference type="Proteomes" id="UP001597073"/>
    </source>
</evidence>
<dbReference type="InterPro" id="IPR014710">
    <property type="entry name" value="RmlC-like_jellyroll"/>
</dbReference>
<gene>
    <name evidence="2" type="ORF">ACFQZI_01730</name>
</gene>
<name>A0ABW2ZCK7_9SPHI</name>
<comment type="caution">
    <text evidence="2">The sequence shown here is derived from an EMBL/GenBank/DDBJ whole genome shotgun (WGS) entry which is preliminary data.</text>
</comment>
<dbReference type="Gene3D" id="2.60.120.10">
    <property type="entry name" value="Jelly Rolls"/>
    <property type="match status" value="1"/>
</dbReference>
<keyword evidence="3" id="KW-1185">Reference proteome</keyword>
<accession>A0ABW2ZCK7</accession>
<evidence type="ECO:0000313" key="2">
    <source>
        <dbReference type="EMBL" id="MFD0763555.1"/>
    </source>
</evidence>
<sequence length="87" mass="10175">MFEVFEQYLIEKAGLNEQELATVKAVSVSRKLRKRHYLLQEGDICINNCFVVKGCLRLYSVGEDGNEHMLRVCDRELVDERSREPKQ</sequence>
<feature type="domain" description="Cyclic nucleotide-binding" evidence="1">
    <location>
        <begin position="30"/>
        <end position="74"/>
    </location>
</feature>
<proteinExistence type="predicted"/>
<dbReference type="RefSeq" id="WP_377137747.1">
    <property type="nucleotide sequence ID" value="NZ_JBHTIA010000003.1"/>
</dbReference>
<dbReference type="SUPFAM" id="SSF51206">
    <property type="entry name" value="cAMP-binding domain-like"/>
    <property type="match status" value="1"/>
</dbReference>
<dbReference type="InterPro" id="IPR018490">
    <property type="entry name" value="cNMP-bd_dom_sf"/>
</dbReference>
<evidence type="ECO:0000259" key="1">
    <source>
        <dbReference type="Pfam" id="PF00027"/>
    </source>
</evidence>
<dbReference type="InterPro" id="IPR000595">
    <property type="entry name" value="cNMP-bd_dom"/>
</dbReference>